<keyword evidence="3" id="KW-0963">Cytoplasm</keyword>
<keyword evidence="7" id="KW-0206">Cytoskeleton</keyword>
<feature type="compositionally biased region" description="Acidic residues" evidence="9">
    <location>
        <begin position="358"/>
        <end position="368"/>
    </location>
</feature>
<dbReference type="PROSITE" id="PS50209">
    <property type="entry name" value="CARD"/>
    <property type="match status" value="1"/>
</dbReference>
<evidence type="ECO:0000259" key="11">
    <source>
        <dbReference type="PROSITE" id="PS50245"/>
    </source>
</evidence>
<feature type="region of interest" description="Disordered" evidence="9">
    <location>
        <begin position="109"/>
        <end position="445"/>
    </location>
</feature>
<evidence type="ECO:0000256" key="3">
    <source>
        <dbReference type="ARBA" id="ARBA00022490"/>
    </source>
</evidence>
<dbReference type="SMART" id="SM01052">
    <property type="entry name" value="CAP_GLY"/>
    <property type="match status" value="1"/>
</dbReference>
<evidence type="ECO:0000256" key="6">
    <source>
        <dbReference type="ARBA" id="ARBA00023054"/>
    </source>
</evidence>
<feature type="compositionally biased region" description="Low complexity" evidence="9">
    <location>
        <begin position="173"/>
        <end position="215"/>
    </location>
</feature>
<dbReference type="GO" id="GO:0051010">
    <property type="term" value="F:microtubule plus-end binding"/>
    <property type="evidence" value="ECO:0007669"/>
    <property type="project" value="TreeGrafter"/>
</dbReference>
<evidence type="ECO:0008006" key="13">
    <source>
        <dbReference type="Google" id="ProtNLM"/>
    </source>
</evidence>
<dbReference type="GO" id="GO:0005634">
    <property type="term" value="C:nucleus"/>
    <property type="evidence" value="ECO:0007669"/>
    <property type="project" value="TreeGrafter"/>
</dbReference>
<keyword evidence="5" id="KW-0243">Dynein</keyword>
<feature type="compositionally biased region" description="Basic and acidic residues" evidence="9">
    <location>
        <begin position="271"/>
        <end position="284"/>
    </location>
</feature>
<evidence type="ECO:0000313" key="12">
    <source>
        <dbReference type="EMBL" id="CDS09624.1"/>
    </source>
</evidence>
<dbReference type="GO" id="GO:0030286">
    <property type="term" value="C:dynein complex"/>
    <property type="evidence" value="ECO:0007669"/>
    <property type="project" value="UniProtKB-KW"/>
</dbReference>
<feature type="compositionally biased region" description="Acidic residues" evidence="9">
    <location>
        <begin position="375"/>
        <end position="399"/>
    </location>
</feature>
<comment type="similarity">
    <text evidence="2">Belongs to the dynactin 150 kDa subunit family.</text>
</comment>
<dbReference type="Pfam" id="PF01302">
    <property type="entry name" value="CAP_GLY"/>
    <property type="match status" value="1"/>
</dbReference>
<feature type="coiled-coil region" evidence="8">
    <location>
        <begin position="1191"/>
        <end position="1291"/>
    </location>
</feature>
<gene>
    <name evidence="12" type="ORF">LRAMOSA10984</name>
</gene>
<feature type="compositionally biased region" description="Low complexity" evidence="9">
    <location>
        <begin position="222"/>
        <end position="243"/>
    </location>
</feature>
<dbReference type="PANTHER" id="PTHR18916:SF85">
    <property type="entry name" value="TUBULIN-FOLDING COFACTOR B"/>
    <property type="match status" value="1"/>
</dbReference>
<dbReference type="GO" id="GO:0042981">
    <property type="term" value="P:regulation of apoptotic process"/>
    <property type="evidence" value="ECO:0007669"/>
    <property type="project" value="InterPro"/>
</dbReference>
<feature type="domain" description="CARD" evidence="10">
    <location>
        <begin position="658"/>
        <end position="719"/>
    </location>
</feature>
<feature type="compositionally biased region" description="Basic and acidic residues" evidence="9">
    <location>
        <begin position="291"/>
        <end position="339"/>
    </location>
</feature>
<proteinExistence type="inferred from homology"/>
<dbReference type="InterPro" id="IPR000938">
    <property type="entry name" value="CAP-Gly_domain"/>
</dbReference>
<protein>
    <recommendedName>
        <fullName evidence="13">CAP-Gly domain-containing protein</fullName>
    </recommendedName>
</protein>
<organism evidence="12">
    <name type="scientific">Lichtheimia ramosa</name>
    <dbReference type="NCBI Taxonomy" id="688394"/>
    <lineage>
        <taxon>Eukaryota</taxon>
        <taxon>Fungi</taxon>
        <taxon>Fungi incertae sedis</taxon>
        <taxon>Mucoromycota</taxon>
        <taxon>Mucoromycotina</taxon>
        <taxon>Mucoromycetes</taxon>
        <taxon>Mucorales</taxon>
        <taxon>Lichtheimiaceae</taxon>
        <taxon>Lichtheimia</taxon>
    </lineage>
</organism>
<evidence type="ECO:0000256" key="9">
    <source>
        <dbReference type="SAM" id="MobiDB-lite"/>
    </source>
</evidence>
<dbReference type="PANTHER" id="PTHR18916">
    <property type="entry name" value="DYNACTIN 1-RELATED MICROTUBULE-BINDING"/>
    <property type="match status" value="1"/>
</dbReference>
<evidence type="ECO:0000259" key="10">
    <source>
        <dbReference type="PROSITE" id="PS50209"/>
    </source>
</evidence>
<dbReference type="Pfam" id="PF12455">
    <property type="entry name" value="Dynactin"/>
    <property type="match status" value="1"/>
</dbReference>
<feature type="coiled-coil region" evidence="8">
    <location>
        <begin position="461"/>
        <end position="787"/>
    </location>
</feature>
<dbReference type="PROSITE" id="PS00845">
    <property type="entry name" value="CAP_GLY_1"/>
    <property type="match status" value="1"/>
</dbReference>
<evidence type="ECO:0000256" key="7">
    <source>
        <dbReference type="ARBA" id="ARBA00023212"/>
    </source>
</evidence>
<feature type="compositionally biased region" description="Polar residues" evidence="9">
    <location>
        <begin position="143"/>
        <end position="153"/>
    </location>
</feature>
<feature type="compositionally biased region" description="Polar residues" evidence="9">
    <location>
        <begin position="255"/>
        <end position="270"/>
    </location>
</feature>
<feature type="domain" description="CAP-Gly" evidence="11">
    <location>
        <begin position="63"/>
        <end position="98"/>
    </location>
</feature>
<sequence>MSVVDRRRRQSTVLGARRSSVHSSLVDNNALPPDLQVGVRVLVHGENLGTVRYAGSTGFQTSGKWVGVELDEPLGKNNGVVQGKRYFECRANHGVFVRPSYVTVLPDKEQEVPASPRSENHGDSQQRPQQDPGRAVKAAARRSMTQPSPQQQPLAKRRASMAASTVESRQQQSPVSRTTRVPTTTTTRRPSSYVGSPKSAKSTATTTTTSSRATTIPKATPTRTSTLHRAATTTTNTNTTASPTRRKSMYVNKDAPQTRQRSGTIGSTTTRDAKAAREAKEAREAQLAAAKEAEERARRRQQQEEEERARQEELARQLQAQKEEEEARERQLKAERERQLQQIRLRQQQLMMQKQQQVDEEEDDDTDDPSYSYNADDDDDDDEPTPSDDVSEEEEEESSDKDSPATPVDQDDDEPHLSKDDSASQQQQQREHQRLPQTSYGALAPTMPVSKSEQMVPLKDYEELRFKLKVLEAKRQEDRERYREHEKVKEEAEQFLTLRNKLQDKIAELQRDLRDTKRELKETSSDKEELELRFSEMADSLEMMTLDKEVAEERAESLQEEVDLLKDKIQEISVDLDVLKKEADILNRDPTEISEEGRASLERAQLERHNERLREALIRLRDVTNEQEAELMLKVKELEMENYELAEIKVQYEKVKEKLEITENQIEELRQRLDDALGAEELVEQLTEKNLLLTEQLEEINSSNEELEALKELADELEENHVETEKQLQAEIDHRDMLLREQMDRIKAAEETNVDYEATIQQFRELVQNLQSDLEHLRQKQVDQETENMNLASQSQEMMSINMQLQSTVMKAQAKQIDLELRKLDATQANDRLSYIQPYLPDAFLRTENDPISCLLLFKRLVFKSELIIKHLDQTHPISEKIMDNVSESLVSVCELRQKAAYLSDMAKRFVTFIKHCTPEEFSKMARVYQDLVGSERKLNALVEFFRTDEANDSDSIVDLQRIIAHVEHLAELHLTKSTEADNADLFYGLTRALDMNADKMMVELTFVKQLVYNATSSEGINITEGTMQLDYEYIEPLGRLVSETKNCKMISKQVLKLLRQLDDLSEQALTPKADHMHRFKTMYALSTKLSKFCFETLKQILGYLDTKRANREDISLRELQHIVYSKTDDILEISETVMWDGCIKMLKSLSTELSTTLKRVENDNRMDKIATGIPPWVQRASDMKAEVVINHDLERKLQQHSDEIYKLVKDIKLKDQALQEASIKVDLLEKRMEAAKKEAEQVMTLENELEKAKEQTQMYSEAMDNLQAEYETLEQENIELRKQVSMKEDKRRSIPMMRPNAFDDDSTAETTMLTADNLNEIADMQAHMETLKAGIRYLRAENAYLKSCDLTRSLNLETLPAPVAPIKEEEQQDDDDNEEEENDESSNDKIDHVDTRDTLRAIATESRILLKDMRRVGATPKVVSLADHKSGKWQSIKRTPDYQYQAQQSALYTLKQRSEQLKSKIKQLQHTNQEPETKQAAASIQPLQRPMEYLSQAIAKVQIPRLSSSSVATTITTPRRHCIQLSSAAEFERIHSVFIR</sequence>
<name>A0A077WR29_9FUNG</name>
<evidence type="ECO:0000256" key="2">
    <source>
        <dbReference type="ARBA" id="ARBA00011010"/>
    </source>
</evidence>
<dbReference type="InterPro" id="IPR022157">
    <property type="entry name" value="Dynactin"/>
</dbReference>
<feature type="compositionally biased region" description="Polar residues" evidence="9">
    <location>
        <begin position="162"/>
        <end position="172"/>
    </location>
</feature>
<evidence type="ECO:0000256" key="1">
    <source>
        <dbReference type="ARBA" id="ARBA00004245"/>
    </source>
</evidence>
<dbReference type="GO" id="GO:0031122">
    <property type="term" value="P:cytoplasmic microtubule organization"/>
    <property type="evidence" value="ECO:0007669"/>
    <property type="project" value="TreeGrafter"/>
</dbReference>
<feature type="compositionally biased region" description="Acidic residues" evidence="9">
    <location>
        <begin position="1371"/>
        <end position="1386"/>
    </location>
</feature>
<dbReference type="SUPFAM" id="SSF74924">
    <property type="entry name" value="Cap-Gly domain"/>
    <property type="match status" value="1"/>
</dbReference>
<dbReference type="GO" id="GO:0005938">
    <property type="term" value="C:cell cortex"/>
    <property type="evidence" value="ECO:0007669"/>
    <property type="project" value="TreeGrafter"/>
</dbReference>
<dbReference type="InterPro" id="IPR001315">
    <property type="entry name" value="CARD"/>
</dbReference>
<evidence type="ECO:0000256" key="8">
    <source>
        <dbReference type="SAM" id="Coils"/>
    </source>
</evidence>
<dbReference type="GO" id="GO:0035371">
    <property type="term" value="C:microtubule plus-end"/>
    <property type="evidence" value="ECO:0007669"/>
    <property type="project" value="TreeGrafter"/>
</dbReference>
<dbReference type="PROSITE" id="PS50245">
    <property type="entry name" value="CAP_GLY_2"/>
    <property type="match status" value="1"/>
</dbReference>
<dbReference type="EMBL" id="LK023334">
    <property type="protein sequence ID" value="CDS09624.1"/>
    <property type="molecule type" value="Genomic_DNA"/>
</dbReference>
<dbReference type="OrthoDB" id="2130750at2759"/>
<keyword evidence="4" id="KW-0493">Microtubule</keyword>
<evidence type="ECO:0000256" key="4">
    <source>
        <dbReference type="ARBA" id="ARBA00022701"/>
    </source>
</evidence>
<keyword evidence="6 8" id="KW-0175">Coiled coil</keyword>
<evidence type="ECO:0000256" key="5">
    <source>
        <dbReference type="ARBA" id="ARBA00023017"/>
    </source>
</evidence>
<feature type="region of interest" description="Disordered" evidence="9">
    <location>
        <begin position="1362"/>
        <end position="1394"/>
    </location>
</feature>
<reference evidence="12" key="1">
    <citation type="journal article" date="2014" name="Genome Announc.">
        <title>De novo whole-genome sequence and genome annotation of Lichtheimia ramosa.</title>
        <authorList>
            <person name="Linde J."/>
            <person name="Schwartze V."/>
            <person name="Binder U."/>
            <person name="Lass-Florl C."/>
            <person name="Voigt K."/>
            <person name="Horn F."/>
        </authorList>
    </citation>
    <scope>NUCLEOTIDE SEQUENCE</scope>
    <source>
        <strain evidence="12">JMRC FSU:6197</strain>
    </source>
</reference>
<accession>A0A077WR29</accession>
<comment type="subcellular location">
    <subcellularLocation>
        <location evidence="1">Cytoplasm</location>
        <location evidence="1">Cytoskeleton</location>
    </subcellularLocation>
</comment>
<dbReference type="InterPro" id="IPR036859">
    <property type="entry name" value="CAP-Gly_dom_sf"/>
</dbReference>
<feature type="compositionally biased region" description="Low complexity" evidence="9">
    <location>
        <begin position="340"/>
        <end position="356"/>
    </location>
</feature>
<dbReference type="Gene3D" id="2.30.30.190">
    <property type="entry name" value="CAP Gly-rich-like domain"/>
    <property type="match status" value="1"/>
</dbReference>